<keyword evidence="6" id="KW-0445">Lipid transport</keyword>
<gene>
    <name evidence="11" type="ORF">BS47DRAFT_910639</name>
</gene>
<keyword evidence="5" id="KW-1133">Transmembrane helix</keyword>
<evidence type="ECO:0000256" key="8">
    <source>
        <dbReference type="ARBA" id="ARBA00023136"/>
    </source>
</evidence>
<evidence type="ECO:0000256" key="6">
    <source>
        <dbReference type="ARBA" id="ARBA00023055"/>
    </source>
</evidence>
<reference evidence="11" key="1">
    <citation type="journal article" date="2020" name="Nat. Commun.">
        <title>Large-scale genome sequencing of mycorrhizal fungi provides insights into the early evolution of symbiotic traits.</title>
        <authorList>
            <person name="Miyauchi S."/>
            <person name="Kiss E."/>
            <person name="Kuo A."/>
            <person name="Drula E."/>
            <person name="Kohler A."/>
            <person name="Sanchez-Garcia M."/>
            <person name="Morin E."/>
            <person name="Andreopoulos B."/>
            <person name="Barry K.W."/>
            <person name="Bonito G."/>
            <person name="Buee M."/>
            <person name="Carver A."/>
            <person name="Chen C."/>
            <person name="Cichocki N."/>
            <person name="Clum A."/>
            <person name="Culley D."/>
            <person name="Crous P.W."/>
            <person name="Fauchery L."/>
            <person name="Girlanda M."/>
            <person name="Hayes R.D."/>
            <person name="Keri Z."/>
            <person name="LaButti K."/>
            <person name="Lipzen A."/>
            <person name="Lombard V."/>
            <person name="Magnuson J."/>
            <person name="Maillard F."/>
            <person name="Murat C."/>
            <person name="Nolan M."/>
            <person name="Ohm R.A."/>
            <person name="Pangilinan J."/>
            <person name="Pereira M.F."/>
            <person name="Perotto S."/>
            <person name="Peter M."/>
            <person name="Pfister S."/>
            <person name="Riley R."/>
            <person name="Sitrit Y."/>
            <person name="Stielow J.B."/>
            <person name="Szollosi G."/>
            <person name="Zifcakova L."/>
            <person name="Stursova M."/>
            <person name="Spatafora J.W."/>
            <person name="Tedersoo L."/>
            <person name="Vaario L.M."/>
            <person name="Yamada A."/>
            <person name="Yan M."/>
            <person name="Wang P."/>
            <person name="Xu J."/>
            <person name="Bruns T."/>
            <person name="Baldrian P."/>
            <person name="Vilgalys R."/>
            <person name="Dunand C."/>
            <person name="Henrissat B."/>
            <person name="Grigoriev I.V."/>
            <person name="Hibbett D."/>
            <person name="Nagy L.G."/>
            <person name="Martin F.M."/>
        </authorList>
    </citation>
    <scope>NUCLEOTIDE SEQUENCE</scope>
    <source>
        <strain evidence="11">UP504</strain>
    </source>
</reference>
<dbReference type="PROSITE" id="PS51847">
    <property type="entry name" value="SMP"/>
    <property type="match status" value="1"/>
</dbReference>
<keyword evidence="12" id="KW-1185">Reference proteome</keyword>
<dbReference type="PANTHER" id="PTHR13466">
    <property type="entry name" value="TEX2 PROTEIN-RELATED"/>
    <property type="match status" value="1"/>
</dbReference>
<accession>A0A9P6DWQ7</accession>
<evidence type="ECO:0000256" key="2">
    <source>
        <dbReference type="ARBA" id="ARBA00022448"/>
    </source>
</evidence>
<dbReference type="GO" id="GO:0015914">
    <property type="term" value="P:phospholipid transport"/>
    <property type="evidence" value="ECO:0007669"/>
    <property type="project" value="TreeGrafter"/>
</dbReference>
<dbReference type="GO" id="GO:1990456">
    <property type="term" value="P:mitochondrion-endoplasmic reticulum membrane tethering"/>
    <property type="evidence" value="ECO:0007669"/>
    <property type="project" value="TreeGrafter"/>
</dbReference>
<dbReference type="OrthoDB" id="26740at2759"/>
<dbReference type="GO" id="GO:0005789">
    <property type="term" value="C:endoplasmic reticulum membrane"/>
    <property type="evidence" value="ECO:0007669"/>
    <property type="project" value="UniProtKB-SubCell"/>
</dbReference>
<comment type="subcellular location">
    <subcellularLocation>
        <location evidence="1">Endoplasmic reticulum membrane</location>
    </subcellularLocation>
</comment>
<feature type="region of interest" description="Disordered" evidence="9">
    <location>
        <begin position="369"/>
        <end position="389"/>
    </location>
</feature>
<dbReference type="InterPro" id="IPR019411">
    <property type="entry name" value="MMM1_dom"/>
</dbReference>
<evidence type="ECO:0000256" key="9">
    <source>
        <dbReference type="SAM" id="MobiDB-lite"/>
    </source>
</evidence>
<dbReference type="GO" id="GO:0008289">
    <property type="term" value="F:lipid binding"/>
    <property type="evidence" value="ECO:0007669"/>
    <property type="project" value="UniProtKB-KW"/>
</dbReference>
<feature type="domain" description="SMP-LTD" evidence="10">
    <location>
        <begin position="162"/>
        <end position="353"/>
    </location>
</feature>
<dbReference type="InterPro" id="IPR031468">
    <property type="entry name" value="SMP_LBD"/>
</dbReference>
<feature type="compositionally biased region" description="Polar residues" evidence="9">
    <location>
        <begin position="378"/>
        <end position="389"/>
    </location>
</feature>
<evidence type="ECO:0000256" key="7">
    <source>
        <dbReference type="ARBA" id="ARBA00023121"/>
    </source>
</evidence>
<dbReference type="Proteomes" id="UP000886523">
    <property type="component" value="Unassembled WGS sequence"/>
</dbReference>
<keyword evidence="8" id="KW-0472">Membrane</keyword>
<name>A0A9P6DWQ7_9AGAM</name>
<keyword evidence="4" id="KW-0256">Endoplasmic reticulum</keyword>
<keyword evidence="3" id="KW-0812">Transmembrane</keyword>
<comment type="caution">
    <text evidence="11">The sequence shown here is derived from an EMBL/GenBank/DDBJ whole genome shotgun (WGS) entry which is preliminary data.</text>
</comment>
<dbReference type="CDD" id="cd21675">
    <property type="entry name" value="SMP_TEX2"/>
    <property type="match status" value="1"/>
</dbReference>
<sequence>MTDCWAAIELSSYDVSLHPDGGLDGELFARRNAIELRLKPSAEDEEEVKLPSLPKNIKLGDDSDASSEQQQVEQFLETISGSWPSEPPETAHAPAPADDALFDRTKPWFIFVKSNTRMEDWYLALVHHSLHPSGTPPLQPLVPIFTTDDMETLVSTLDSQPDPIPMRWLNALLGRLFFGVYKTASIEEYIISRTMRKLSKIKRPSFLNDIVVREASVGNVAPLFSKPMLKELTKEGEASVELGFHYKGEVRLTVQATASINLGSRFKSYTVKLVLAIVIKELQGNVLVRLKSPPSNRIWYGFTSMPKLELEVVPVVSDRQIKWSMVLKPIESMLRDVVQDSIVLPNMDDIPFFNTQGYRHAVVFSRTPFEKNRRRSSTHPTSMVPTRQG</sequence>
<dbReference type="EMBL" id="MU128967">
    <property type="protein sequence ID" value="KAF9513893.1"/>
    <property type="molecule type" value="Genomic_DNA"/>
</dbReference>
<evidence type="ECO:0000259" key="10">
    <source>
        <dbReference type="PROSITE" id="PS51847"/>
    </source>
</evidence>
<dbReference type="PANTHER" id="PTHR13466:SF19">
    <property type="entry name" value="NUCLEUS-VACUOLE JUNCTION PROTEIN 2"/>
    <property type="match status" value="1"/>
</dbReference>
<evidence type="ECO:0000256" key="1">
    <source>
        <dbReference type="ARBA" id="ARBA00004586"/>
    </source>
</evidence>
<organism evidence="11 12">
    <name type="scientific">Hydnum rufescens UP504</name>
    <dbReference type="NCBI Taxonomy" id="1448309"/>
    <lineage>
        <taxon>Eukaryota</taxon>
        <taxon>Fungi</taxon>
        <taxon>Dikarya</taxon>
        <taxon>Basidiomycota</taxon>
        <taxon>Agaricomycotina</taxon>
        <taxon>Agaricomycetes</taxon>
        <taxon>Cantharellales</taxon>
        <taxon>Hydnaceae</taxon>
        <taxon>Hydnum</taxon>
    </lineage>
</organism>
<keyword evidence="2" id="KW-0813">Transport</keyword>
<evidence type="ECO:0000256" key="4">
    <source>
        <dbReference type="ARBA" id="ARBA00022824"/>
    </source>
</evidence>
<dbReference type="Pfam" id="PF10296">
    <property type="entry name" value="MMM1"/>
    <property type="match status" value="1"/>
</dbReference>
<keyword evidence="7" id="KW-0446">Lipid-binding</keyword>
<dbReference type="AlphaFoldDB" id="A0A9P6DWQ7"/>
<evidence type="ECO:0000313" key="11">
    <source>
        <dbReference type="EMBL" id="KAF9513893.1"/>
    </source>
</evidence>
<proteinExistence type="predicted"/>
<evidence type="ECO:0000256" key="3">
    <source>
        <dbReference type="ARBA" id="ARBA00022692"/>
    </source>
</evidence>
<feature type="region of interest" description="Disordered" evidence="9">
    <location>
        <begin position="42"/>
        <end position="69"/>
    </location>
</feature>
<evidence type="ECO:0000313" key="12">
    <source>
        <dbReference type="Proteomes" id="UP000886523"/>
    </source>
</evidence>
<evidence type="ECO:0000256" key="5">
    <source>
        <dbReference type="ARBA" id="ARBA00022989"/>
    </source>
</evidence>
<dbReference type="GO" id="GO:0032865">
    <property type="term" value="C:ERMES complex"/>
    <property type="evidence" value="ECO:0007669"/>
    <property type="project" value="TreeGrafter"/>
</dbReference>
<protein>
    <recommendedName>
        <fullName evidence="10">SMP-LTD domain-containing protein</fullName>
    </recommendedName>
</protein>